<dbReference type="Gene3D" id="1.10.260.40">
    <property type="entry name" value="lambda repressor-like DNA-binding domains"/>
    <property type="match status" value="1"/>
</dbReference>
<dbReference type="SUPFAM" id="SSF56024">
    <property type="entry name" value="Phospholipase D/nuclease"/>
    <property type="match status" value="1"/>
</dbReference>
<dbReference type="CDD" id="cd00138">
    <property type="entry name" value="PLDc_SF"/>
    <property type="match status" value="1"/>
</dbReference>
<organism evidence="2 3">
    <name type="scientific">Nonomuraea spiralis</name>
    <dbReference type="NCBI Taxonomy" id="46182"/>
    <lineage>
        <taxon>Bacteria</taxon>
        <taxon>Bacillati</taxon>
        <taxon>Actinomycetota</taxon>
        <taxon>Actinomycetes</taxon>
        <taxon>Streptosporangiales</taxon>
        <taxon>Streptosporangiaceae</taxon>
        <taxon>Nonomuraea</taxon>
    </lineage>
</organism>
<accession>A0ABV5IQP6</accession>
<sequence>MNDHLRNAMLAARITPTDVAAALTVDPKTVHRWLQGRIPYPRHRWAIADLLQVHEADLWPQVAQQHLALAGDVRAIYPHRWAVPQSVWHALFQGATEEIDILTYSGLFLPEDGKILDTLTARAHTGVKIRILLGDPNSPQVARRGTDEGIGPEVMAARIKNALTLYRRLHDVPNVEIRLHRTVLYNSIFRADNELLVNLHAYATPAANAPVMHLHHKEEQGAAAVYLTSFVHIWTAAAPHHDEI</sequence>
<dbReference type="PROSITE" id="PS50943">
    <property type="entry name" value="HTH_CROC1"/>
    <property type="match status" value="1"/>
</dbReference>
<evidence type="ECO:0000313" key="3">
    <source>
        <dbReference type="Proteomes" id="UP001589647"/>
    </source>
</evidence>
<protein>
    <submittedName>
        <fullName evidence="2">XRE family transcriptional regulator</fullName>
    </submittedName>
</protein>
<feature type="domain" description="HTH cro/C1-type" evidence="1">
    <location>
        <begin position="5"/>
        <end position="58"/>
    </location>
</feature>
<dbReference type="SUPFAM" id="SSF47413">
    <property type="entry name" value="lambda repressor-like DNA-binding domains"/>
    <property type="match status" value="1"/>
</dbReference>
<gene>
    <name evidence="2" type="ORF">ACFFV7_36975</name>
</gene>
<dbReference type="Proteomes" id="UP001589647">
    <property type="component" value="Unassembled WGS sequence"/>
</dbReference>
<dbReference type="InterPro" id="IPR010982">
    <property type="entry name" value="Lambda_DNA-bd_dom_sf"/>
</dbReference>
<proteinExistence type="predicted"/>
<comment type="caution">
    <text evidence="2">The sequence shown here is derived from an EMBL/GenBank/DDBJ whole genome shotgun (WGS) entry which is preliminary data.</text>
</comment>
<dbReference type="RefSeq" id="WP_189654276.1">
    <property type="nucleotide sequence ID" value="NZ_BMRC01000069.1"/>
</dbReference>
<dbReference type="InterPro" id="IPR001387">
    <property type="entry name" value="Cro/C1-type_HTH"/>
</dbReference>
<keyword evidence="3" id="KW-1185">Reference proteome</keyword>
<evidence type="ECO:0000259" key="1">
    <source>
        <dbReference type="PROSITE" id="PS50943"/>
    </source>
</evidence>
<evidence type="ECO:0000313" key="2">
    <source>
        <dbReference type="EMBL" id="MFB9206832.1"/>
    </source>
</evidence>
<dbReference type="Gene3D" id="3.30.870.10">
    <property type="entry name" value="Endonuclease Chain A"/>
    <property type="match status" value="1"/>
</dbReference>
<reference evidence="2 3" key="1">
    <citation type="submission" date="2024-09" db="EMBL/GenBank/DDBJ databases">
        <authorList>
            <person name="Sun Q."/>
            <person name="Mori K."/>
        </authorList>
    </citation>
    <scope>NUCLEOTIDE SEQUENCE [LARGE SCALE GENOMIC DNA]</scope>
    <source>
        <strain evidence="2 3">CCM 3426</strain>
    </source>
</reference>
<dbReference type="EMBL" id="JBHMEI010000041">
    <property type="protein sequence ID" value="MFB9206832.1"/>
    <property type="molecule type" value="Genomic_DNA"/>
</dbReference>
<name>A0ABV5IQP6_9ACTN</name>